<dbReference type="NCBIfam" id="TIGR03804">
    <property type="entry name" value="para_beta_helix"/>
    <property type="match status" value="1"/>
</dbReference>
<dbReference type="Pfam" id="PF18884">
    <property type="entry name" value="TSP3_bac"/>
    <property type="match status" value="2"/>
</dbReference>
<dbReference type="PANTHER" id="PTHR11319">
    <property type="entry name" value="G PROTEIN-COUPLED RECEPTOR-RELATED"/>
    <property type="match status" value="1"/>
</dbReference>
<dbReference type="Gene3D" id="2.160.20.10">
    <property type="entry name" value="Single-stranded right-handed beta-helix, Pectin lyase-like"/>
    <property type="match status" value="2"/>
</dbReference>
<dbReference type="SUPFAM" id="SSF51126">
    <property type="entry name" value="Pectin lyase-like"/>
    <property type="match status" value="2"/>
</dbReference>
<dbReference type="RefSeq" id="WP_155324630.1">
    <property type="nucleotide sequence ID" value="NZ_AP021876.1"/>
</dbReference>
<dbReference type="InterPro" id="IPR012334">
    <property type="entry name" value="Pectin_lyas_fold"/>
</dbReference>
<dbReference type="InterPro" id="IPR059100">
    <property type="entry name" value="TSP3_bac"/>
</dbReference>
<dbReference type="InterPro" id="IPR022441">
    <property type="entry name" value="Para_beta_helix_rpt-2"/>
</dbReference>
<evidence type="ECO:0000256" key="6">
    <source>
        <dbReference type="SAM" id="SignalP"/>
    </source>
</evidence>
<dbReference type="InterPro" id="IPR006626">
    <property type="entry name" value="PbH1"/>
</dbReference>
<evidence type="ECO:0000313" key="9">
    <source>
        <dbReference type="Proteomes" id="UP000425960"/>
    </source>
</evidence>
<keyword evidence="4" id="KW-0106">Calcium</keyword>
<evidence type="ECO:0000256" key="3">
    <source>
        <dbReference type="ARBA" id="ARBA00022729"/>
    </source>
</evidence>
<accession>A0A5K7ZXI8</accession>
<dbReference type="Gene3D" id="2.60.40.10">
    <property type="entry name" value="Immunoglobulins"/>
    <property type="match status" value="2"/>
</dbReference>
<evidence type="ECO:0000259" key="7">
    <source>
        <dbReference type="Pfam" id="PF13229"/>
    </source>
</evidence>
<feature type="domain" description="Right handed beta helix" evidence="7">
    <location>
        <begin position="1643"/>
        <end position="1790"/>
    </location>
</feature>
<sequence length="2148" mass="232295">MGKAILTLLLCLCIVGQAAVTTATEPKCEVADPIYRDGVGIGWYLFGVEALVTYIPATMTLAAWQAIYLEWGVDAWHAGLLWQYNEEFGTETFWVIHSMASDAPYGTVDDPDATTGPGPQYGMFDSHFLKDTDKDHNYEGARRHPLIELPQVAREEVILAAVGQIAEDVDVSYPLPSLAPWTWDDFVTKYKSPGESFRCDGLVEYAYEEASLDIVPSDTGGTLTPYYQAEGGHLWIASDGGWGEAPSATSWKLEDGNITISFSERMSGTSMLPYASKIVLKVNGSTASYSPTWQGSSSEPTGFVINPDNDFPYGAHVEVFADKYKIRDLGGNRWSESSEDTSVRILDFYVESASPISINVNANASDTSIEPYDTITISGTVTYNNGDPVDGTATINTGAGIYTTPVLDGNIVNRSVVGPGASGNVSVYVSDGNFSDTDYIYVSVSGDGGTGNYDLETHVVWNVEDEGNGYCTYWSKDAFRTTDDHVDLLVLIENADLSSDLDFALEFYYPSGAQYGSTLSENNAFDEGWEWGYWYWGFLIDGNSMAQNPGKYKIKLYIDDDLKATEYYVVGWDFTQHFMCKTFDSNWETDDETNTFSTSDDRAVALHHFEYMAQEIQMKSEFYSPDGQLYSTVEHTAEDDLGENEWYDWYRNANWIYISGHDAEYMCGKWTTKFYVKNPVSREWGEAKYVDYFRIEEKIVPTVTSISVSPEIPLETQAITLSVTATDNNHLDRINLHWQENDGEIQTESGTGINAGSESFSYNIGAKEAGTIVTYWAETWDESGNRTESEHRSFTVGYETVSAPDRPSGPACLTSGQSGAFTTGGATTSLGNPVEYLFDWGDAQSVWGGTSQSNSWVTDGYYLVKAKARSQTNTSLESNWSSSLMVTVDSVPPVVEIATNGGSDFSTNSGQIVLEGNTGDAEPSSVLFATTINTGDTNEGTPSTWSFTISLVPGLNELVVTSSDNCGNTNSDTITIEYIPLDKIINFDELPDGSAAPASPEIVDDEYSEWGAIFSSEDGTTPKFSSMERVPYDWPATGQYAFDGHSPFAIRVDFTQVVYGVSAKVFTATGYTVRLIAYDALDQELTQSSGTPPQEGYSQYAGILSVLSAVPIHHVIFKPDATNVGVAIEDVTIKYWPSPIWYVDANVANSGNGKSWGEAFKTINEALNVAVDGDEIWVAAGTYVPGTARSNTFQLRSNVALYGGFEGTETELDQRDWKNNQTILSGDINGDDEDFINNNENVYHVVRGSDNVVIDGFTIIGGNANGTGSEVYGGGIYSNGTDVTIQNCTLKNNNATSGGGAIFLSGSNIAISHSIIKNNQGGYYGGGIYMKASSPTLKGLIFQGNSSGNGGAIFITENSSPLIISCTIESNTATYWGGGIYLGSASNSELNNCIISNNEAGIDDSLVDYYGGGGIAAFESTMNLNNCVILKNLCCHGGGIYSLGSSAIANLNNCTFTENTGKYGGAISQIEGQMHINNGIFWNNHAESGNEIRNRNAILNIGFSNISGGIQGIINIGGSLNDNGANIDLDPLFVDPDGIDNIQGNEDDNFYLSFSSPCINSGTIEGADFNDMGAYPAVTVGSTGDFTSIEAALENINSFEQGGSILVNSGNYLTDRLVIDGPPVSIIGQEKETTELQSSGLGGININSSRGHIENLTLRYGIRVDNSHAVIQNCIIDTGSVGVFFLGNNSISSGSVQNCILTNNEDAIRIYRSSKPIFITNNTISYNTGPNGGDGIYLMDTSTDNPVPPVISNNIISHNSRYGIFEDYLDVVSLDAEVTNNCFFANGSGDYRDHTQTLYTGADQINQLLDNGASIVENNIDADPLFVGGNPFDFHIVGTSPAVDAGHPSPTAAYPAIDIDGEARPIGVRTDIGADEFVDSDGDNIADYWEIKWFGDISIDESTNSDSDNLNDLHEFLNGTNPTHSDSDGDGLSDSDEISAGTDPNKTDSDNDGFDDPVEISIGSNPCNEDSIPKDTNITLAPGFNMIAIPAEVLFMPDLRDWLPLLGTADDIEKVMVYDPDNYRFLSLTPENSSNPSFTLSGGEALIIYAKRAFEISFTSALCGPMDLQQGLNMMGFACPTEGYSAFDLLNTLGAENVISIQRYHTGTGLLETASYDEYQQAIGIDFEINGGEGYMVNMRQGVVGFKP</sequence>
<feature type="signal peptide" evidence="6">
    <location>
        <begin position="1"/>
        <end position="18"/>
    </location>
</feature>
<dbReference type="InterPro" id="IPR059226">
    <property type="entry name" value="Choice_anch_Q_dom"/>
</dbReference>
<feature type="region of interest" description="Disordered" evidence="5">
    <location>
        <begin position="1910"/>
        <end position="1974"/>
    </location>
</feature>
<gene>
    <name evidence="8" type="ORF">DSCO28_53960</name>
</gene>
<dbReference type="InterPro" id="IPR011050">
    <property type="entry name" value="Pectin_lyase_fold/virulence"/>
</dbReference>
<dbReference type="EMBL" id="AP021876">
    <property type="protein sequence ID" value="BBO84830.1"/>
    <property type="molecule type" value="Genomic_DNA"/>
</dbReference>
<dbReference type="Pfam" id="PF13229">
    <property type="entry name" value="Beta_helix"/>
    <property type="match status" value="2"/>
</dbReference>
<proteinExistence type="predicted"/>
<dbReference type="Proteomes" id="UP000425960">
    <property type="component" value="Chromosome"/>
</dbReference>
<keyword evidence="3 6" id="KW-0732">Signal</keyword>
<dbReference type="InterPro" id="IPR039448">
    <property type="entry name" value="Beta_helix"/>
</dbReference>
<feature type="chain" id="PRO_5024413884" description="Right handed beta helix domain-containing protein" evidence="6">
    <location>
        <begin position="19"/>
        <end position="2148"/>
    </location>
</feature>
<reference evidence="8 9" key="1">
    <citation type="submission" date="2019-11" db="EMBL/GenBank/DDBJ databases">
        <title>Comparative genomics of hydrocarbon-degrading Desulfosarcina strains.</title>
        <authorList>
            <person name="Watanabe M."/>
            <person name="Kojima H."/>
            <person name="Fukui M."/>
        </authorList>
    </citation>
    <scope>NUCLEOTIDE SEQUENCE [LARGE SCALE GENOMIC DNA]</scope>
    <source>
        <strain evidence="8 9">28bB2T</strain>
    </source>
</reference>
<evidence type="ECO:0000256" key="2">
    <source>
        <dbReference type="ARBA" id="ARBA00022525"/>
    </source>
</evidence>
<comment type="subcellular location">
    <subcellularLocation>
        <location evidence="1">Secreted</location>
    </subcellularLocation>
</comment>
<evidence type="ECO:0000256" key="1">
    <source>
        <dbReference type="ARBA" id="ARBA00004613"/>
    </source>
</evidence>
<dbReference type="SMART" id="SM00710">
    <property type="entry name" value="PbH1"/>
    <property type="match status" value="13"/>
</dbReference>
<feature type="domain" description="Right handed beta helix" evidence="7">
    <location>
        <begin position="1327"/>
        <end position="1487"/>
    </location>
</feature>
<dbReference type="PANTHER" id="PTHR11319:SF35">
    <property type="entry name" value="OUTER MEMBRANE PROTEIN PMPC-RELATED"/>
    <property type="match status" value="1"/>
</dbReference>
<evidence type="ECO:0000313" key="8">
    <source>
        <dbReference type="EMBL" id="BBO84830.1"/>
    </source>
</evidence>
<dbReference type="InterPro" id="IPR013783">
    <property type="entry name" value="Ig-like_fold"/>
</dbReference>
<dbReference type="KEGG" id="dov:DSCO28_53960"/>
<keyword evidence="2" id="KW-0964">Secreted</keyword>
<dbReference type="NCBIfam" id="NF041518">
    <property type="entry name" value="choice_anch_Q"/>
    <property type="match status" value="1"/>
</dbReference>
<name>A0A5K7ZXI8_9BACT</name>
<organism evidence="8 9">
    <name type="scientific">Desulfosarcina ovata subsp. sediminis</name>
    <dbReference type="NCBI Taxonomy" id="885957"/>
    <lineage>
        <taxon>Bacteria</taxon>
        <taxon>Pseudomonadati</taxon>
        <taxon>Thermodesulfobacteriota</taxon>
        <taxon>Desulfobacteria</taxon>
        <taxon>Desulfobacterales</taxon>
        <taxon>Desulfosarcinaceae</taxon>
        <taxon>Desulfosarcina</taxon>
    </lineage>
</organism>
<evidence type="ECO:0000256" key="5">
    <source>
        <dbReference type="SAM" id="MobiDB-lite"/>
    </source>
</evidence>
<evidence type="ECO:0000256" key="4">
    <source>
        <dbReference type="ARBA" id="ARBA00022837"/>
    </source>
</evidence>
<protein>
    <recommendedName>
        <fullName evidence="7">Right handed beta helix domain-containing protein</fullName>
    </recommendedName>
</protein>
<feature type="compositionally biased region" description="Acidic residues" evidence="5">
    <location>
        <begin position="1928"/>
        <end position="1937"/>
    </location>
</feature>
<feature type="compositionally biased region" description="Polar residues" evidence="5">
    <location>
        <begin position="1962"/>
        <end position="1974"/>
    </location>
</feature>